<dbReference type="Pfam" id="PF13262">
    <property type="entry name" value="DUF4054"/>
    <property type="match status" value="1"/>
</dbReference>
<organism evidence="1 2">
    <name type="scientific">Providencia rustigianii DSM 4541</name>
    <dbReference type="NCBI Taxonomy" id="500637"/>
    <lineage>
        <taxon>Bacteria</taxon>
        <taxon>Pseudomonadati</taxon>
        <taxon>Pseudomonadota</taxon>
        <taxon>Gammaproteobacteria</taxon>
        <taxon>Enterobacterales</taxon>
        <taxon>Morganellaceae</taxon>
        <taxon>Providencia</taxon>
    </lineage>
</organism>
<evidence type="ECO:0000313" key="1">
    <source>
        <dbReference type="EMBL" id="EFB71973.1"/>
    </source>
</evidence>
<evidence type="ECO:0008006" key="3">
    <source>
        <dbReference type="Google" id="ProtNLM"/>
    </source>
</evidence>
<sequence>MMEASTFPLQSFRVLRPQFSAVPDDDIYIIAQSALNYFSPCRGVCTNELWMLVVAHMLDLNQQIAEGAAPTGVVTSVTMDKISVSFSAPPAGSDWSHWFKMTTYGQQFLALIKRCSVPQYIGGAGERSAFRGVGGRFTRGGDYVNDEISPVKSGLR</sequence>
<keyword evidence="2" id="KW-1185">Reference proteome</keyword>
<accession>D1P3X0</accession>
<dbReference type="InterPro" id="IPR025127">
    <property type="entry name" value="DUF4054"/>
</dbReference>
<dbReference type="HOGENOM" id="CLU_1811568_0_0_6"/>
<gene>
    <name evidence="1" type="ORF">PROVRUST_06727</name>
</gene>
<reference evidence="1" key="1">
    <citation type="submission" date="2009-12" db="EMBL/GenBank/DDBJ databases">
        <authorList>
            <person name="Weinstock G."/>
            <person name="Sodergren E."/>
            <person name="Clifton S."/>
            <person name="Fulton L."/>
            <person name="Fulton B."/>
            <person name="Courtney L."/>
            <person name="Fronick C."/>
            <person name="Harrison M."/>
            <person name="Strong C."/>
            <person name="Farmer C."/>
            <person name="Delahaunty K."/>
            <person name="Markovic C."/>
            <person name="Hall O."/>
            <person name="Minx P."/>
            <person name="Tomlinson C."/>
            <person name="Mitreva M."/>
            <person name="Nelson J."/>
            <person name="Hou S."/>
            <person name="Wollam A."/>
            <person name="Pepin K.H."/>
            <person name="Johnson M."/>
            <person name="Bhonagiri V."/>
            <person name="Nash W.E."/>
            <person name="Warren W."/>
            <person name="Chinwalla A."/>
            <person name="Mardis E.R."/>
            <person name="Wilson R.K."/>
        </authorList>
    </citation>
    <scope>NUCLEOTIDE SEQUENCE [LARGE SCALE GENOMIC DNA]</scope>
    <source>
        <strain evidence="1">DSM 4541</strain>
    </source>
</reference>
<proteinExistence type="predicted"/>
<evidence type="ECO:0000313" key="2">
    <source>
        <dbReference type="Proteomes" id="UP000005512"/>
    </source>
</evidence>
<name>D1P3X0_9GAMM</name>
<comment type="caution">
    <text evidence="1">The sequence shown here is derived from an EMBL/GenBank/DDBJ whole genome shotgun (WGS) entry which is preliminary data.</text>
</comment>
<dbReference type="Proteomes" id="UP000005512">
    <property type="component" value="Unassembled WGS sequence"/>
</dbReference>
<dbReference type="EMBL" id="ABXV02000027">
    <property type="protein sequence ID" value="EFB71973.1"/>
    <property type="molecule type" value="Genomic_DNA"/>
</dbReference>
<dbReference type="AlphaFoldDB" id="D1P3X0"/>
<dbReference type="STRING" id="500637.PROVRUST_06727"/>
<protein>
    <recommendedName>
        <fullName evidence="3">DUF4054 domain-containing protein</fullName>
    </recommendedName>
</protein>
<dbReference type="eggNOG" id="ENOG5032DH7">
    <property type="taxonomic scope" value="Bacteria"/>
</dbReference>